<dbReference type="AlphaFoldDB" id="A0A840DNJ1"/>
<gene>
    <name evidence="1" type="ORF">GGR02_000813</name>
</gene>
<dbReference type="EMBL" id="JACIDE010000004">
    <property type="protein sequence ID" value="MBB4073052.1"/>
    <property type="molecule type" value="Genomic_DNA"/>
</dbReference>
<proteinExistence type="predicted"/>
<evidence type="ECO:0000313" key="1">
    <source>
        <dbReference type="EMBL" id="MBB4073052.1"/>
    </source>
</evidence>
<organism evidence="1 2">
    <name type="scientific">Anoxybacteroides voinovskiense</name>
    <dbReference type="NCBI Taxonomy" id="230470"/>
    <lineage>
        <taxon>Bacteria</taxon>
        <taxon>Bacillati</taxon>
        <taxon>Bacillota</taxon>
        <taxon>Bacilli</taxon>
        <taxon>Bacillales</taxon>
        <taxon>Anoxybacillaceae</taxon>
        <taxon>Anoxybacteroides</taxon>
    </lineage>
</organism>
<reference evidence="1 2" key="1">
    <citation type="submission" date="2020-08" db="EMBL/GenBank/DDBJ databases">
        <title>Genomic Encyclopedia of Type Strains, Phase IV (KMG-IV): sequencing the most valuable type-strain genomes for metagenomic binning, comparative biology and taxonomic classification.</title>
        <authorList>
            <person name="Goeker M."/>
        </authorList>
    </citation>
    <scope>NUCLEOTIDE SEQUENCE [LARGE SCALE GENOMIC DNA]</scope>
    <source>
        <strain evidence="1 2">DSM 17075</strain>
    </source>
</reference>
<sequence>MLPPTLNLPVRIVQWLFHFVCIYSCGDSSGLAPDSLLSLPTPFLPCMQLNFSNNYNIKGRCFVWQSFICSRRTMTASFFICIRARFLSPNAQNKMRQKRRTMLSSHHSLYENIPLNDCIKLKKGEFIKKCS</sequence>
<name>A0A840DNJ1_9BACL</name>
<comment type="caution">
    <text evidence="1">The sequence shown here is derived from an EMBL/GenBank/DDBJ whole genome shotgun (WGS) entry which is preliminary data.</text>
</comment>
<evidence type="ECO:0000313" key="2">
    <source>
        <dbReference type="Proteomes" id="UP000559598"/>
    </source>
</evidence>
<keyword evidence="2" id="KW-1185">Reference proteome</keyword>
<accession>A0A840DNJ1</accession>
<dbReference type="Proteomes" id="UP000559598">
    <property type="component" value="Unassembled WGS sequence"/>
</dbReference>
<protein>
    <submittedName>
        <fullName evidence="1">Uncharacterized protein</fullName>
    </submittedName>
</protein>